<gene>
    <name evidence="3" type="primary">cpnA</name>
    <name evidence="3" type="ORF">HPF_13115</name>
</gene>
<dbReference type="Pfam" id="PF13561">
    <property type="entry name" value="adh_short_C2"/>
    <property type="match status" value="1"/>
</dbReference>
<organism evidence="3 4">
    <name type="scientific">Hydrogenophaga pseudoflava</name>
    <name type="common">Pseudomonas carboxydoflava</name>
    <dbReference type="NCBI Taxonomy" id="47421"/>
    <lineage>
        <taxon>Bacteria</taxon>
        <taxon>Pseudomonadati</taxon>
        <taxon>Pseudomonadota</taxon>
        <taxon>Betaproteobacteria</taxon>
        <taxon>Burkholderiales</taxon>
        <taxon>Comamonadaceae</taxon>
        <taxon>Hydrogenophaga</taxon>
    </lineage>
</organism>
<accession>A0A4P6X1J1</accession>
<sequence length="250" mass="26465">MKRVQDKVILVTGGAMGMGQSHCELLASQGAWVFVADMDAAKGQATVDGIRKNGGKADFISLNVTKEADWNAAVSRIVERAGRIDVLINNAGILILKPVQDTTSEEWDRIFDVNVRGVFIGTRAVIPAMQRNGGGNIINISSIYGLVGAPSASAYEASKGAVRLFTKSCAVDLAPFNIRVNSVHPGVIETAMTKDLLSTPEMRAAVLGPTLLKRPAKPIEVSQAVLFLASDESSFVHGAELVVDGGYTAN</sequence>
<dbReference type="GO" id="GO:0055041">
    <property type="term" value="F:cyclopentanol dehydrogenase activity"/>
    <property type="evidence" value="ECO:0007669"/>
    <property type="project" value="UniProtKB-EC"/>
</dbReference>
<evidence type="ECO:0000313" key="4">
    <source>
        <dbReference type="Proteomes" id="UP000293912"/>
    </source>
</evidence>
<keyword evidence="4" id="KW-1185">Reference proteome</keyword>
<dbReference type="PRINTS" id="PR00081">
    <property type="entry name" value="GDHRDH"/>
</dbReference>
<dbReference type="KEGG" id="hpse:HPF_13115"/>
<dbReference type="EC" id="1.1.1.163" evidence="3"/>
<dbReference type="RefSeq" id="WP_060986774.1">
    <property type="nucleotide sequence ID" value="NZ_CP037867.1"/>
</dbReference>
<dbReference type="NCBIfam" id="NF005559">
    <property type="entry name" value="PRK07231.1"/>
    <property type="match status" value="1"/>
</dbReference>
<dbReference type="PRINTS" id="PR00080">
    <property type="entry name" value="SDRFAMILY"/>
</dbReference>
<dbReference type="PANTHER" id="PTHR24321:SF8">
    <property type="entry name" value="ESTRADIOL 17-BETA-DEHYDROGENASE 8-RELATED"/>
    <property type="match status" value="1"/>
</dbReference>
<dbReference type="InterPro" id="IPR002347">
    <property type="entry name" value="SDR_fam"/>
</dbReference>
<name>A0A4P6X1J1_HYDPS</name>
<dbReference type="Proteomes" id="UP000293912">
    <property type="component" value="Chromosome"/>
</dbReference>
<comment type="similarity">
    <text evidence="1">Belongs to the short-chain dehydrogenases/reductases (SDR) family.</text>
</comment>
<dbReference type="FunFam" id="3.40.50.720:FF:000084">
    <property type="entry name" value="Short-chain dehydrogenase reductase"/>
    <property type="match status" value="1"/>
</dbReference>
<proteinExistence type="inferred from homology"/>
<dbReference type="AlphaFoldDB" id="A0A4P6X1J1"/>
<evidence type="ECO:0000313" key="3">
    <source>
        <dbReference type="EMBL" id="QBM28635.1"/>
    </source>
</evidence>
<dbReference type="PANTHER" id="PTHR24321">
    <property type="entry name" value="DEHYDROGENASES, SHORT CHAIN"/>
    <property type="match status" value="1"/>
</dbReference>
<dbReference type="Gene3D" id="3.40.50.720">
    <property type="entry name" value="NAD(P)-binding Rossmann-like Domain"/>
    <property type="match status" value="1"/>
</dbReference>
<protein>
    <submittedName>
        <fullName evidence="3">Cyclopentanol dehydrogenase</fullName>
        <ecNumber evidence="3">1.1.1.163</ecNumber>
    </submittedName>
</protein>
<dbReference type="InterPro" id="IPR036291">
    <property type="entry name" value="NAD(P)-bd_dom_sf"/>
</dbReference>
<dbReference type="SUPFAM" id="SSF51735">
    <property type="entry name" value="NAD(P)-binding Rossmann-fold domains"/>
    <property type="match status" value="1"/>
</dbReference>
<reference evidence="3 4" key="1">
    <citation type="submission" date="2019-03" db="EMBL/GenBank/DDBJ databases">
        <authorList>
            <person name="Sebastian G."/>
            <person name="Baumann P."/>
            <person name="Ruckert C."/>
            <person name="Kalinowski J."/>
            <person name="Nebel B."/>
            <person name="Takors R."/>
            <person name="Blombach B."/>
        </authorList>
    </citation>
    <scope>NUCLEOTIDE SEQUENCE [LARGE SCALE GENOMIC DNA]</scope>
    <source>
        <strain evidence="3 4">DSM 1084</strain>
    </source>
</reference>
<keyword evidence="2 3" id="KW-0560">Oxidoreductase</keyword>
<dbReference type="EMBL" id="CP037867">
    <property type="protein sequence ID" value="QBM28635.1"/>
    <property type="molecule type" value="Genomic_DNA"/>
</dbReference>
<evidence type="ECO:0000256" key="1">
    <source>
        <dbReference type="ARBA" id="ARBA00006484"/>
    </source>
</evidence>
<evidence type="ECO:0000256" key="2">
    <source>
        <dbReference type="ARBA" id="ARBA00023002"/>
    </source>
</evidence>